<accession>A0ABS9W9S7</accession>
<evidence type="ECO:0000313" key="2">
    <source>
        <dbReference type="EMBL" id="MCI0755364.1"/>
    </source>
</evidence>
<comment type="caution">
    <text evidence="2">The sequence shown here is derived from an EMBL/GenBank/DDBJ whole genome shotgun (WGS) entry which is preliminary data.</text>
</comment>
<organism evidence="2 3">
    <name type="scientific">Teichococcus vastitatis</name>
    <dbReference type="NCBI Taxonomy" id="2307076"/>
    <lineage>
        <taxon>Bacteria</taxon>
        <taxon>Pseudomonadati</taxon>
        <taxon>Pseudomonadota</taxon>
        <taxon>Alphaproteobacteria</taxon>
        <taxon>Acetobacterales</taxon>
        <taxon>Roseomonadaceae</taxon>
        <taxon>Roseomonas</taxon>
    </lineage>
</organism>
<dbReference type="EMBL" id="JALBUU010000028">
    <property type="protein sequence ID" value="MCI0755364.1"/>
    <property type="molecule type" value="Genomic_DNA"/>
</dbReference>
<keyword evidence="3" id="KW-1185">Reference proteome</keyword>
<name>A0ABS9W9S7_9PROT</name>
<gene>
    <name evidence="2" type="ORF">MON41_16715</name>
</gene>
<reference evidence="2 3" key="1">
    <citation type="submission" date="2022-03" db="EMBL/GenBank/DDBJ databases">
        <title>Complete genome analysis of Roseomonas KG 17.1 : a prolific producer of plant growth promoters.</title>
        <authorList>
            <person name="Saadouli I."/>
            <person name="Najjari A."/>
            <person name="Mosbah A."/>
            <person name="Ouzari H.I."/>
        </authorList>
    </citation>
    <scope>NUCLEOTIDE SEQUENCE [LARGE SCALE GENOMIC DNA]</scope>
    <source>
        <strain evidence="2 3">KG17-1</strain>
    </source>
</reference>
<dbReference type="Pfam" id="PF08448">
    <property type="entry name" value="PAS_4"/>
    <property type="match status" value="1"/>
</dbReference>
<dbReference type="InterPro" id="IPR013656">
    <property type="entry name" value="PAS_4"/>
</dbReference>
<dbReference type="Proteomes" id="UP001201985">
    <property type="component" value="Unassembled WGS sequence"/>
</dbReference>
<dbReference type="Gene3D" id="3.30.450.20">
    <property type="entry name" value="PAS domain"/>
    <property type="match status" value="1"/>
</dbReference>
<dbReference type="SUPFAM" id="SSF55785">
    <property type="entry name" value="PYP-like sensor domain (PAS domain)"/>
    <property type="match status" value="1"/>
</dbReference>
<dbReference type="RefSeq" id="WP_120009612.1">
    <property type="nucleotide sequence ID" value="NZ_JALBUU010000028.1"/>
</dbReference>
<protein>
    <submittedName>
        <fullName evidence="2">PAS domain-containing protein</fullName>
    </submittedName>
</protein>
<feature type="domain" description="PAS fold-4" evidence="1">
    <location>
        <begin position="38"/>
        <end position="141"/>
    </location>
</feature>
<evidence type="ECO:0000259" key="1">
    <source>
        <dbReference type="Pfam" id="PF08448"/>
    </source>
</evidence>
<sequence>MGAAIRAQDWSASPHGQPGEWPAALRAALNLMLNSPESLYLLWGPDLTFFFNDAYRPVLGPRLPRALGQPVRTLWADAWTSVRPFVDKALAGGTSRFEDMPVTMARHGVPEETWWSFSFSPLHDDAGAVGGVLWRSWATRRSRRRMPPVSHARS</sequence>
<dbReference type="InterPro" id="IPR035965">
    <property type="entry name" value="PAS-like_dom_sf"/>
</dbReference>
<proteinExistence type="predicted"/>
<evidence type="ECO:0000313" key="3">
    <source>
        <dbReference type="Proteomes" id="UP001201985"/>
    </source>
</evidence>